<dbReference type="Proteomes" id="UP000799538">
    <property type="component" value="Unassembled WGS sequence"/>
</dbReference>
<evidence type="ECO:0000313" key="9">
    <source>
        <dbReference type="EMBL" id="KAF2226667.1"/>
    </source>
</evidence>
<dbReference type="AlphaFoldDB" id="A0A6A6GLV9"/>
<dbReference type="Pfam" id="PF07519">
    <property type="entry name" value="Tannase"/>
    <property type="match status" value="2"/>
</dbReference>
<dbReference type="EMBL" id="ML992502">
    <property type="protein sequence ID" value="KAF2226667.1"/>
    <property type="molecule type" value="Genomic_DNA"/>
</dbReference>
<evidence type="ECO:0000256" key="1">
    <source>
        <dbReference type="ARBA" id="ARBA00006249"/>
    </source>
</evidence>
<accession>A0A6A6GLV9</accession>
<keyword evidence="4" id="KW-0732">Signal</keyword>
<gene>
    <name evidence="9" type="ORF">BDZ85DRAFT_256557</name>
</gene>
<proteinExistence type="inferred from homology"/>
<keyword evidence="7" id="KW-1015">Disulfide bond</keyword>
<dbReference type="GO" id="GO:0030600">
    <property type="term" value="F:feruloyl esterase activity"/>
    <property type="evidence" value="ECO:0007669"/>
    <property type="project" value="UniProtKB-ARBA"/>
</dbReference>
<dbReference type="InterPro" id="IPR011118">
    <property type="entry name" value="Tannase/feruloyl_esterase"/>
</dbReference>
<reference evidence="10" key="1">
    <citation type="journal article" date="2020" name="Stud. Mycol.">
        <title>101 Dothideomycetes genomes: A test case for predicting lifestyles and emergence of pathogens.</title>
        <authorList>
            <person name="Haridas S."/>
            <person name="Albert R."/>
            <person name="Binder M."/>
            <person name="Bloem J."/>
            <person name="LaButti K."/>
            <person name="Salamov A."/>
            <person name="Andreopoulos B."/>
            <person name="Baker S."/>
            <person name="Barry K."/>
            <person name="Bills G."/>
            <person name="Bluhm B."/>
            <person name="Cannon C."/>
            <person name="Castanera R."/>
            <person name="Culley D."/>
            <person name="Daum C."/>
            <person name="Ezra D."/>
            <person name="Gonzalez J."/>
            <person name="Henrissat B."/>
            <person name="Kuo A."/>
            <person name="Liang C."/>
            <person name="Lipzen A."/>
            <person name="Lutzoni F."/>
            <person name="Magnuson J."/>
            <person name="Mondo S."/>
            <person name="Nolan M."/>
            <person name="Ohm R."/>
            <person name="Pangilinan J."/>
            <person name="Park H.-J."/>
            <person name="Ramirez L."/>
            <person name="Alfaro M."/>
            <person name="Sun H."/>
            <person name="Tritt A."/>
            <person name="Yoshinaga Y."/>
            <person name="Zwiers L.-H."/>
            <person name="Turgeon B."/>
            <person name="Goodwin S."/>
            <person name="Spatafora J."/>
            <person name="Crous P."/>
            <person name="Grigoriev I."/>
        </authorList>
    </citation>
    <scope>NUCLEOTIDE SEQUENCE [LARGE SCALE GENOMIC DNA]</scope>
    <source>
        <strain evidence="10">CECT 20119</strain>
    </source>
</reference>
<evidence type="ECO:0000256" key="2">
    <source>
        <dbReference type="ARBA" id="ARBA00022487"/>
    </source>
</evidence>
<evidence type="ECO:0000256" key="3">
    <source>
        <dbReference type="ARBA" id="ARBA00022723"/>
    </source>
</evidence>
<dbReference type="PANTHER" id="PTHR33938">
    <property type="entry name" value="FERULOYL ESTERASE B-RELATED"/>
    <property type="match status" value="1"/>
</dbReference>
<organism evidence="9 10">
    <name type="scientific">Elsinoe ampelina</name>
    <dbReference type="NCBI Taxonomy" id="302913"/>
    <lineage>
        <taxon>Eukaryota</taxon>
        <taxon>Fungi</taxon>
        <taxon>Dikarya</taxon>
        <taxon>Ascomycota</taxon>
        <taxon>Pezizomycotina</taxon>
        <taxon>Dothideomycetes</taxon>
        <taxon>Dothideomycetidae</taxon>
        <taxon>Myriangiales</taxon>
        <taxon>Elsinoaceae</taxon>
        <taxon>Elsinoe</taxon>
    </lineage>
</organism>
<protein>
    <recommendedName>
        <fullName evidence="8">Carboxylic ester hydrolase</fullName>
        <ecNumber evidence="8">3.1.1.-</ecNumber>
    </recommendedName>
</protein>
<dbReference type="EC" id="3.1.1.-" evidence="8"/>
<evidence type="ECO:0000256" key="5">
    <source>
        <dbReference type="ARBA" id="ARBA00022801"/>
    </source>
</evidence>
<dbReference type="GO" id="GO:0046872">
    <property type="term" value="F:metal ion binding"/>
    <property type="evidence" value="ECO:0007669"/>
    <property type="project" value="UniProtKB-KW"/>
</dbReference>
<evidence type="ECO:0000256" key="8">
    <source>
        <dbReference type="RuleBase" id="RU361238"/>
    </source>
</evidence>
<evidence type="ECO:0000256" key="4">
    <source>
        <dbReference type="ARBA" id="ARBA00022729"/>
    </source>
</evidence>
<dbReference type="OrthoDB" id="3039123at2759"/>
<keyword evidence="5 8" id="KW-0378">Hydrolase</keyword>
<evidence type="ECO:0000256" key="6">
    <source>
        <dbReference type="ARBA" id="ARBA00022837"/>
    </source>
</evidence>
<comment type="similarity">
    <text evidence="1 8">Belongs to the tannase family.</text>
</comment>
<evidence type="ECO:0000313" key="10">
    <source>
        <dbReference type="Proteomes" id="UP000799538"/>
    </source>
</evidence>
<name>A0A6A6GLV9_9PEZI</name>
<dbReference type="InterPro" id="IPR029058">
    <property type="entry name" value="AB_hydrolase_fold"/>
</dbReference>
<dbReference type="SUPFAM" id="SSF53474">
    <property type="entry name" value="alpha/beta-Hydrolases"/>
    <property type="match status" value="1"/>
</dbReference>
<keyword evidence="2" id="KW-0719">Serine esterase</keyword>
<evidence type="ECO:0000256" key="7">
    <source>
        <dbReference type="ARBA" id="ARBA00023157"/>
    </source>
</evidence>
<sequence length="577" mass="63500">MYSLLMNGFPLSFPFLFNRAPMTAYTMGKTNLFTLLSLATAVNAALDCTNEAFAPLLPSNARIVQTARLAENSTFQVPSSNIAYPRSPVGLPALCAVQVNVISSNSSAYEFGLFLPDKWNNRFIAVGNGGFAGGINWLDVGQVVRYGFASMSTDTGHNSTSGDGTWALNAEEKKNDWGYRSLHGSVVIAKQLTEAFYDCAPSYNYYSGCSTGGRQGLRDLQLYPEDFDGVLAGAPAWWTYRLQTWTVKAGTYNLPADGPNRIPPSFFPILEREILRQCDAQDGLRDTIISDPRRCNLFFDTLLCGPNNTNTTTCLTAPQLQTLTNIYTDYIETNQTFIFPRVEPGSEATFQVLFGGTSPNPLGLQYVQYFLLNDPTWTYDQFSLATVQLAESVDPGNATADDFDLRPFKSRGGKLLMYHGHADSFISSGSSRVFYENVHRALYPSEGGLDDFFRLFYVPGMLHCGGTSPLASAPWYFAGAGQAASLLEDGVYSVPGFEDARHDALLALMEWTEEGRAPEELVATRWREDTVALGVERQRPVCVFPKQARFRGGDADEAGSWECAELSKGWRVQGGSH</sequence>
<keyword evidence="3" id="KW-0479">Metal-binding</keyword>
<dbReference type="PANTHER" id="PTHR33938:SF2">
    <property type="entry name" value="CARBOXYLIC ESTER HYDROLASE"/>
    <property type="match status" value="1"/>
</dbReference>
<keyword evidence="6" id="KW-0106">Calcium</keyword>
<keyword evidence="10" id="KW-1185">Reference proteome</keyword>